<dbReference type="InterPro" id="IPR027124">
    <property type="entry name" value="Swc5/CFDP1/2"/>
</dbReference>
<dbReference type="AlphaFoldDB" id="A0A9P6JP66"/>
<sequence length="283" mass="31049">MLSSVPNNNPAVDSGSEDDEYVPHAGENGANSPGTGRNLNLLSEDSSDESVQEVEEKAVPLIESNEDVEEKKRKRDTLWSDFQASIINNSTKPSDEPPKKKIKVEKKYRFAGKETIEVVEVVEDSPDARQWPLWRSPTIYEAPAPTSVDVLSSQNGSSEPIPLETAPTTSPLLVPPSESSKTATVPPEPRLPSKKPGPRKPKTALASLPGSTKAKKISTLDKSAMDWQAHLQSEKASGSSIQDELQANRRGGGYLEKVEFLKRVEDRKEEQLDALKGSKRRKL</sequence>
<dbReference type="Pfam" id="PF07572">
    <property type="entry name" value="BCNT"/>
    <property type="match status" value="1"/>
</dbReference>
<feature type="domain" description="BCNT-C" evidence="4">
    <location>
        <begin position="199"/>
        <end position="282"/>
    </location>
</feature>
<feature type="region of interest" description="Disordered" evidence="3">
    <location>
        <begin position="230"/>
        <end position="253"/>
    </location>
</feature>
<proteinExistence type="inferred from homology"/>
<name>A0A9P6JP66_9AGAR</name>
<accession>A0A9P6JP66</accession>
<comment type="caution">
    <text evidence="5">The sequence shown here is derived from an EMBL/GenBank/DDBJ whole genome shotgun (WGS) entry which is preliminary data.</text>
</comment>
<dbReference type="PROSITE" id="PS51279">
    <property type="entry name" value="BCNT_C"/>
    <property type="match status" value="1"/>
</dbReference>
<feature type="region of interest" description="Disordered" evidence="3">
    <location>
        <begin position="1"/>
        <end position="77"/>
    </location>
</feature>
<feature type="compositionally biased region" description="Polar residues" evidence="3">
    <location>
        <begin position="230"/>
        <end position="245"/>
    </location>
</feature>
<dbReference type="EMBL" id="MU157861">
    <property type="protein sequence ID" value="KAF9527493.1"/>
    <property type="molecule type" value="Genomic_DNA"/>
</dbReference>
<feature type="compositionally biased region" description="Basic residues" evidence="3">
    <location>
        <begin position="192"/>
        <end position="202"/>
    </location>
</feature>
<reference evidence="5" key="1">
    <citation type="submission" date="2020-11" db="EMBL/GenBank/DDBJ databases">
        <authorList>
            <consortium name="DOE Joint Genome Institute"/>
            <person name="Ahrendt S."/>
            <person name="Riley R."/>
            <person name="Andreopoulos W."/>
            <person name="Labutti K."/>
            <person name="Pangilinan J."/>
            <person name="Ruiz-Duenas F.J."/>
            <person name="Barrasa J.M."/>
            <person name="Sanchez-Garcia M."/>
            <person name="Camarero S."/>
            <person name="Miyauchi S."/>
            <person name="Serrano A."/>
            <person name="Linde D."/>
            <person name="Babiker R."/>
            <person name="Drula E."/>
            <person name="Ayuso-Fernandez I."/>
            <person name="Pacheco R."/>
            <person name="Padilla G."/>
            <person name="Ferreira P."/>
            <person name="Barriuso J."/>
            <person name="Kellner H."/>
            <person name="Castanera R."/>
            <person name="Alfaro M."/>
            <person name="Ramirez L."/>
            <person name="Pisabarro A.G."/>
            <person name="Kuo A."/>
            <person name="Tritt A."/>
            <person name="Lipzen A."/>
            <person name="He G."/>
            <person name="Yan M."/>
            <person name="Ng V."/>
            <person name="Cullen D."/>
            <person name="Martin F."/>
            <person name="Rosso M.-N."/>
            <person name="Henrissat B."/>
            <person name="Hibbett D."/>
            <person name="Martinez A.T."/>
            <person name="Grigoriev I.V."/>
        </authorList>
    </citation>
    <scope>NUCLEOTIDE SEQUENCE</scope>
    <source>
        <strain evidence="5">CBS 506.95</strain>
    </source>
</reference>
<evidence type="ECO:0000259" key="4">
    <source>
        <dbReference type="PROSITE" id="PS51279"/>
    </source>
</evidence>
<dbReference type="Proteomes" id="UP000807306">
    <property type="component" value="Unassembled WGS sequence"/>
</dbReference>
<evidence type="ECO:0000256" key="1">
    <source>
        <dbReference type="ARBA" id="ARBA00010465"/>
    </source>
</evidence>
<comment type="similarity">
    <text evidence="1">Belongs to the SWC5 family.</text>
</comment>
<dbReference type="OrthoDB" id="445677at2759"/>
<organism evidence="5 6">
    <name type="scientific">Crepidotus variabilis</name>
    <dbReference type="NCBI Taxonomy" id="179855"/>
    <lineage>
        <taxon>Eukaryota</taxon>
        <taxon>Fungi</taxon>
        <taxon>Dikarya</taxon>
        <taxon>Basidiomycota</taxon>
        <taxon>Agaricomycotina</taxon>
        <taxon>Agaricomycetes</taxon>
        <taxon>Agaricomycetidae</taxon>
        <taxon>Agaricales</taxon>
        <taxon>Agaricineae</taxon>
        <taxon>Crepidotaceae</taxon>
        <taxon>Crepidotus</taxon>
    </lineage>
</organism>
<feature type="compositionally biased region" description="Polar residues" evidence="3">
    <location>
        <begin position="1"/>
        <end position="11"/>
    </location>
</feature>
<dbReference type="PANTHER" id="PTHR48407">
    <property type="entry name" value="CRANIOFACIAL DEVELOPMENT PROTEIN 1"/>
    <property type="match status" value="1"/>
</dbReference>
<feature type="compositionally biased region" description="Polar residues" evidence="3">
    <location>
        <begin position="166"/>
        <end position="183"/>
    </location>
</feature>
<dbReference type="GO" id="GO:0000812">
    <property type="term" value="C:Swr1 complex"/>
    <property type="evidence" value="ECO:0007669"/>
    <property type="project" value="TreeGrafter"/>
</dbReference>
<gene>
    <name evidence="5" type="ORF">CPB83DRAFT_398583</name>
</gene>
<evidence type="ECO:0000313" key="6">
    <source>
        <dbReference type="Proteomes" id="UP000807306"/>
    </source>
</evidence>
<dbReference type="InterPro" id="IPR011421">
    <property type="entry name" value="BCNT-C"/>
</dbReference>
<protein>
    <recommendedName>
        <fullName evidence="2">SWR1-complex protein 5</fullName>
    </recommendedName>
</protein>
<evidence type="ECO:0000256" key="2">
    <source>
        <dbReference type="ARBA" id="ARBA00019138"/>
    </source>
</evidence>
<feature type="compositionally biased region" description="Polar residues" evidence="3">
    <location>
        <begin position="149"/>
        <end position="158"/>
    </location>
</feature>
<dbReference type="PANTHER" id="PTHR48407:SF1">
    <property type="entry name" value="CRANIOFACIAL DEVELOPMENT PROTEIN 1"/>
    <property type="match status" value="1"/>
</dbReference>
<feature type="compositionally biased region" description="Polar residues" evidence="3">
    <location>
        <begin position="29"/>
        <end position="41"/>
    </location>
</feature>
<keyword evidence="6" id="KW-1185">Reference proteome</keyword>
<feature type="region of interest" description="Disordered" evidence="3">
    <location>
        <begin position="142"/>
        <end position="214"/>
    </location>
</feature>
<evidence type="ECO:0000256" key="3">
    <source>
        <dbReference type="SAM" id="MobiDB-lite"/>
    </source>
</evidence>
<evidence type="ECO:0000313" key="5">
    <source>
        <dbReference type="EMBL" id="KAF9527493.1"/>
    </source>
</evidence>